<protein>
    <submittedName>
        <fullName evidence="1">Ligand-binding SRPBCC domain-containing protein</fullName>
    </submittedName>
</protein>
<dbReference type="SUPFAM" id="SSF55961">
    <property type="entry name" value="Bet v1-like"/>
    <property type="match status" value="1"/>
</dbReference>
<keyword evidence="2" id="KW-1185">Reference proteome</keyword>
<evidence type="ECO:0000313" key="1">
    <source>
        <dbReference type="EMBL" id="TWI85237.1"/>
    </source>
</evidence>
<sequence length="168" mass="19545">MATFSLKTVQKIPVDIDTAWEFFSNPANLQAITPKNLGFKILSKHHGDKMYPGQIIEYKVSPVLGIPLYWMTEITHVKDKEFFVDEQRFGPYQLWHHQHHFKIVEGGVEMTDIVHYRNPLGFLGNIANTLFVKAQLKQIFEFRFKVVEELFGKWPGTVINKVEFHKAA</sequence>
<dbReference type="OrthoDB" id="9793552at2"/>
<reference evidence="1 2" key="1">
    <citation type="journal article" date="2015" name="Stand. Genomic Sci.">
        <title>Genomic Encyclopedia of Bacterial and Archaeal Type Strains, Phase III: the genomes of soil and plant-associated and newly described type strains.</title>
        <authorList>
            <person name="Whitman W.B."/>
            <person name="Woyke T."/>
            <person name="Klenk H.P."/>
            <person name="Zhou Y."/>
            <person name="Lilburn T.G."/>
            <person name="Beck B.J."/>
            <person name="De Vos P."/>
            <person name="Vandamme P."/>
            <person name="Eisen J.A."/>
            <person name="Garrity G."/>
            <person name="Hugenholtz P."/>
            <person name="Kyrpides N.C."/>
        </authorList>
    </citation>
    <scope>NUCLEOTIDE SEQUENCE [LARGE SCALE GENOMIC DNA]</scope>
    <source>
        <strain evidence="1 2">CGMCC 1.7271</strain>
    </source>
</reference>
<proteinExistence type="predicted"/>
<organism evidence="1 2">
    <name type="scientific">Lacibacter cauensis</name>
    <dbReference type="NCBI Taxonomy" id="510947"/>
    <lineage>
        <taxon>Bacteria</taxon>
        <taxon>Pseudomonadati</taxon>
        <taxon>Bacteroidota</taxon>
        <taxon>Chitinophagia</taxon>
        <taxon>Chitinophagales</taxon>
        <taxon>Chitinophagaceae</taxon>
        <taxon>Lacibacter</taxon>
    </lineage>
</organism>
<dbReference type="RefSeq" id="WP_144883957.1">
    <property type="nucleotide sequence ID" value="NZ_VLLE01000002.1"/>
</dbReference>
<comment type="caution">
    <text evidence="1">The sequence shown here is derived from an EMBL/GenBank/DDBJ whole genome shotgun (WGS) entry which is preliminary data.</text>
</comment>
<dbReference type="AlphaFoldDB" id="A0A562SV94"/>
<dbReference type="EMBL" id="VLLE01000002">
    <property type="protein sequence ID" value="TWI85237.1"/>
    <property type="molecule type" value="Genomic_DNA"/>
</dbReference>
<gene>
    <name evidence="1" type="ORF">IQ13_0395</name>
</gene>
<dbReference type="InterPro" id="IPR023393">
    <property type="entry name" value="START-like_dom_sf"/>
</dbReference>
<accession>A0A562SV94</accession>
<dbReference type="Proteomes" id="UP000316167">
    <property type="component" value="Unassembled WGS sequence"/>
</dbReference>
<name>A0A562SV94_9BACT</name>
<dbReference type="Gene3D" id="3.30.530.20">
    <property type="match status" value="1"/>
</dbReference>
<evidence type="ECO:0000313" key="2">
    <source>
        <dbReference type="Proteomes" id="UP000316167"/>
    </source>
</evidence>
<dbReference type="CDD" id="cd07820">
    <property type="entry name" value="SRPBCC_3"/>
    <property type="match status" value="1"/>
</dbReference>